<protein>
    <submittedName>
        <fullName evidence="4">Membrane-bound lytic murein transglycosylase C</fullName>
        <ecNumber evidence="4">4.2.2.-</ecNumber>
    </submittedName>
</protein>
<dbReference type="Pfam" id="PF01464">
    <property type="entry name" value="SLT"/>
    <property type="match status" value="1"/>
</dbReference>
<evidence type="ECO:0000259" key="3">
    <source>
        <dbReference type="Pfam" id="PF01464"/>
    </source>
</evidence>
<dbReference type="Proteomes" id="UP000501534">
    <property type="component" value="Chromosome"/>
</dbReference>
<dbReference type="RefSeq" id="WP_171094102.1">
    <property type="nucleotide sequence ID" value="NZ_CP053069.1"/>
</dbReference>
<dbReference type="PANTHER" id="PTHR37423">
    <property type="entry name" value="SOLUBLE LYTIC MUREIN TRANSGLYCOSYLASE-RELATED"/>
    <property type="match status" value="1"/>
</dbReference>
<feature type="signal peptide" evidence="2">
    <location>
        <begin position="1"/>
        <end position="34"/>
    </location>
</feature>
<keyword evidence="5" id="KW-1185">Reference proteome</keyword>
<evidence type="ECO:0000313" key="4">
    <source>
        <dbReference type="EMBL" id="QJR12155.1"/>
    </source>
</evidence>
<dbReference type="GO" id="GO:0016829">
    <property type="term" value="F:lyase activity"/>
    <property type="evidence" value="ECO:0007669"/>
    <property type="project" value="UniProtKB-KW"/>
</dbReference>
<dbReference type="EC" id="4.2.2.-" evidence="4"/>
<keyword evidence="4" id="KW-0456">Lyase</keyword>
<evidence type="ECO:0000313" key="5">
    <source>
        <dbReference type="Proteomes" id="UP000501534"/>
    </source>
</evidence>
<evidence type="ECO:0000256" key="2">
    <source>
        <dbReference type="SAM" id="SignalP"/>
    </source>
</evidence>
<dbReference type="KEGG" id="uru:DSM104443_03240"/>
<dbReference type="InterPro" id="IPR023346">
    <property type="entry name" value="Lysozyme-like_dom_sf"/>
</dbReference>
<accession>A0A6M4GYP3</accession>
<feature type="domain" description="Transglycosylase SLT" evidence="3">
    <location>
        <begin position="96"/>
        <end position="189"/>
    </location>
</feature>
<sequence>MPTRQPPSLAARRSALAALAALPASLLLPYGASAGDQKYEVLSASVRATLAGAVRDRSTFDWNDLDLRAWVRVMTPRVRPYFKDEENARNFLALVSYEAKRSGLDPHMVLAVIEVESRFRKYAVSKAGARGYMQVMPFWVKELGEGSQSLFPERVNLRYGCVILRHYLDREKGNMGNALARYNGSLGRDEYPGKVFAAFRSRWALG</sequence>
<dbReference type="AlphaFoldDB" id="A0A6M4GYP3"/>
<keyword evidence="2" id="KW-0732">Signal</keyword>
<dbReference type="InterPro" id="IPR008258">
    <property type="entry name" value="Transglycosylase_SLT_dom_1"/>
</dbReference>
<organism evidence="4 5">
    <name type="scientific">Usitatibacter rugosus</name>
    <dbReference type="NCBI Taxonomy" id="2732067"/>
    <lineage>
        <taxon>Bacteria</taxon>
        <taxon>Pseudomonadati</taxon>
        <taxon>Pseudomonadota</taxon>
        <taxon>Betaproteobacteria</taxon>
        <taxon>Nitrosomonadales</taxon>
        <taxon>Usitatibacteraceae</taxon>
        <taxon>Usitatibacter</taxon>
    </lineage>
</organism>
<comment type="similarity">
    <text evidence="1">Belongs to the transglycosylase Slt family.</text>
</comment>
<evidence type="ECO:0000256" key="1">
    <source>
        <dbReference type="ARBA" id="ARBA00007734"/>
    </source>
</evidence>
<dbReference type="PANTHER" id="PTHR37423:SF2">
    <property type="entry name" value="MEMBRANE-BOUND LYTIC MUREIN TRANSGLYCOSYLASE C"/>
    <property type="match status" value="1"/>
</dbReference>
<feature type="chain" id="PRO_5026927400" evidence="2">
    <location>
        <begin position="35"/>
        <end position="206"/>
    </location>
</feature>
<proteinExistence type="inferred from homology"/>
<name>A0A6M4GYP3_9PROT</name>
<dbReference type="PROSITE" id="PS51318">
    <property type="entry name" value="TAT"/>
    <property type="match status" value="1"/>
</dbReference>
<reference evidence="4 5" key="1">
    <citation type="submission" date="2020-04" db="EMBL/GenBank/DDBJ databases">
        <title>Usitatibacter rugosus gen. nov., sp. nov. and Usitatibacter palustris sp. nov., novel members of Usitatibacteraceae fam. nov. within the order Nitrosomonadales isolated from soil.</title>
        <authorList>
            <person name="Huber K.J."/>
            <person name="Neumann-Schaal M."/>
            <person name="Geppert A."/>
            <person name="Luckner M."/>
            <person name="Wanner G."/>
            <person name="Overmann J."/>
        </authorList>
    </citation>
    <scope>NUCLEOTIDE SEQUENCE [LARGE SCALE GENOMIC DNA]</scope>
    <source>
        <strain evidence="4 5">0125_3</strain>
    </source>
</reference>
<dbReference type="EMBL" id="CP053069">
    <property type="protein sequence ID" value="QJR12155.1"/>
    <property type="molecule type" value="Genomic_DNA"/>
</dbReference>
<dbReference type="Gene3D" id="1.10.530.10">
    <property type="match status" value="1"/>
</dbReference>
<dbReference type="SUPFAM" id="SSF53955">
    <property type="entry name" value="Lysozyme-like"/>
    <property type="match status" value="1"/>
</dbReference>
<dbReference type="InterPro" id="IPR006311">
    <property type="entry name" value="TAT_signal"/>
</dbReference>
<gene>
    <name evidence="4" type="primary">mltC</name>
    <name evidence="4" type="ORF">DSM104443_03240</name>
</gene>